<dbReference type="Pfam" id="PF01380">
    <property type="entry name" value="SIS"/>
    <property type="match status" value="1"/>
</dbReference>
<dbReference type="CDD" id="cd05013">
    <property type="entry name" value="SIS_RpiR"/>
    <property type="match status" value="1"/>
</dbReference>
<evidence type="ECO:0000313" key="2">
    <source>
        <dbReference type="EMBL" id="MPN65009.1"/>
    </source>
</evidence>
<dbReference type="EMBL" id="VSSQ01146719">
    <property type="protein sequence ID" value="MPN65009.1"/>
    <property type="molecule type" value="Genomic_DNA"/>
</dbReference>
<dbReference type="PANTHER" id="PTHR30514">
    <property type="entry name" value="GLUCOKINASE"/>
    <property type="match status" value="1"/>
</dbReference>
<dbReference type="GO" id="GO:0003700">
    <property type="term" value="F:DNA-binding transcription factor activity"/>
    <property type="evidence" value="ECO:0007669"/>
    <property type="project" value="InterPro"/>
</dbReference>
<dbReference type="Gene3D" id="3.40.50.10490">
    <property type="entry name" value="Glucose-6-phosphate isomerase like protein, domain 1"/>
    <property type="match status" value="1"/>
</dbReference>
<sequence length="133" mass="14621">MVTVNASFGDAYESMIRIGPDDTCVGISFPRYSSRTVEALSFAKSMGARVVAITDGVFSPIAELADYVLMARSDMASFADSLTAPLSLINALIVAASIRRKDDVYERLDQLESLWKRQKVYISSRESAPEKTK</sequence>
<dbReference type="GO" id="GO:0097367">
    <property type="term" value="F:carbohydrate derivative binding"/>
    <property type="evidence" value="ECO:0007669"/>
    <property type="project" value="InterPro"/>
</dbReference>
<accession>A0A645JQL2</accession>
<name>A0A645JQL2_9ZZZZ</name>
<dbReference type="InterPro" id="IPR035472">
    <property type="entry name" value="RpiR-like_SIS"/>
</dbReference>
<dbReference type="PROSITE" id="PS51464">
    <property type="entry name" value="SIS"/>
    <property type="match status" value="1"/>
</dbReference>
<dbReference type="PANTHER" id="PTHR30514:SF18">
    <property type="entry name" value="RPIR-FAMILY TRANSCRIPTIONAL REGULATOR"/>
    <property type="match status" value="1"/>
</dbReference>
<evidence type="ECO:0000259" key="1">
    <source>
        <dbReference type="PROSITE" id="PS51464"/>
    </source>
</evidence>
<reference evidence="2" key="1">
    <citation type="submission" date="2019-08" db="EMBL/GenBank/DDBJ databases">
        <authorList>
            <person name="Kucharzyk K."/>
            <person name="Murdoch R.W."/>
            <person name="Higgins S."/>
            <person name="Loffler F."/>
        </authorList>
    </citation>
    <scope>NUCLEOTIDE SEQUENCE</scope>
</reference>
<dbReference type="InterPro" id="IPR001347">
    <property type="entry name" value="SIS_dom"/>
</dbReference>
<organism evidence="2">
    <name type="scientific">bioreactor metagenome</name>
    <dbReference type="NCBI Taxonomy" id="1076179"/>
    <lineage>
        <taxon>unclassified sequences</taxon>
        <taxon>metagenomes</taxon>
        <taxon>ecological metagenomes</taxon>
    </lineage>
</organism>
<feature type="domain" description="SIS" evidence="1">
    <location>
        <begin position="1"/>
        <end position="102"/>
    </location>
</feature>
<proteinExistence type="predicted"/>
<dbReference type="InterPro" id="IPR047640">
    <property type="entry name" value="RpiR-like"/>
</dbReference>
<dbReference type="GO" id="GO:0003677">
    <property type="term" value="F:DNA binding"/>
    <property type="evidence" value="ECO:0007669"/>
    <property type="project" value="InterPro"/>
</dbReference>
<dbReference type="SUPFAM" id="SSF53697">
    <property type="entry name" value="SIS domain"/>
    <property type="match status" value="1"/>
</dbReference>
<dbReference type="GO" id="GO:1901135">
    <property type="term" value="P:carbohydrate derivative metabolic process"/>
    <property type="evidence" value="ECO:0007669"/>
    <property type="project" value="InterPro"/>
</dbReference>
<protein>
    <recommendedName>
        <fullName evidence="1">SIS domain-containing protein</fullName>
    </recommendedName>
</protein>
<gene>
    <name evidence="2" type="ORF">SDC9_212788</name>
</gene>
<dbReference type="AlphaFoldDB" id="A0A645JQL2"/>
<dbReference type="InterPro" id="IPR046348">
    <property type="entry name" value="SIS_dom_sf"/>
</dbReference>
<comment type="caution">
    <text evidence="2">The sequence shown here is derived from an EMBL/GenBank/DDBJ whole genome shotgun (WGS) entry which is preliminary data.</text>
</comment>